<feature type="compositionally biased region" description="Acidic residues" evidence="1">
    <location>
        <begin position="128"/>
        <end position="212"/>
    </location>
</feature>
<dbReference type="AlphaFoldDB" id="A0A9W9L8K3"/>
<proteinExistence type="predicted"/>
<feature type="compositionally biased region" description="Basic and acidic residues" evidence="1">
    <location>
        <begin position="213"/>
        <end position="224"/>
    </location>
</feature>
<reference evidence="2" key="1">
    <citation type="submission" date="2022-11" db="EMBL/GenBank/DDBJ databases">
        <authorList>
            <person name="Petersen C."/>
        </authorList>
    </citation>
    <scope>NUCLEOTIDE SEQUENCE</scope>
    <source>
        <strain evidence="2">IBT 22155</strain>
    </source>
</reference>
<sequence length="255" mass="29294">MLKSRTTLRLSSRLVQNEATLNAIWRPLGLDNASSATLRDGVLRVIRAAYNPILREHLELGLDATTMFRRRGTPERFQEAVLLRIGNLPEQFQEITSRQEDILGEVLYDILRFYRFTDGDHWLQTDDEKGDEEKGDEEKGDEEKGDEESDEEESDKEESDEKGDKEESDEEESDKEESDKEESDKEESDKEESDKEESDEEEESGEEGDEGDDLKIQVEMDIDPKGGNGEGSPSGHKRKFDWEEEDEPSKKRAVQ</sequence>
<reference evidence="2" key="2">
    <citation type="journal article" date="2023" name="IMA Fungus">
        <title>Comparative genomic study of the Penicillium genus elucidates a diverse pangenome and 15 lateral gene transfer events.</title>
        <authorList>
            <person name="Petersen C."/>
            <person name="Sorensen T."/>
            <person name="Nielsen M.R."/>
            <person name="Sondergaard T.E."/>
            <person name="Sorensen J.L."/>
            <person name="Fitzpatrick D.A."/>
            <person name="Frisvad J.C."/>
            <person name="Nielsen K.L."/>
        </authorList>
    </citation>
    <scope>NUCLEOTIDE SEQUENCE</scope>
    <source>
        <strain evidence="2">IBT 22155</strain>
    </source>
</reference>
<keyword evidence="3" id="KW-1185">Reference proteome</keyword>
<evidence type="ECO:0000256" key="1">
    <source>
        <dbReference type="SAM" id="MobiDB-lite"/>
    </source>
</evidence>
<feature type="region of interest" description="Disordered" evidence="1">
    <location>
        <begin position="122"/>
        <end position="255"/>
    </location>
</feature>
<name>A0A9W9L8K3_9EURO</name>
<dbReference type="GeneID" id="81401562"/>
<evidence type="ECO:0000313" key="3">
    <source>
        <dbReference type="Proteomes" id="UP001149079"/>
    </source>
</evidence>
<dbReference type="Proteomes" id="UP001149079">
    <property type="component" value="Unassembled WGS sequence"/>
</dbReference>
<organism evidence="2 3">
    <name type="scientific">Penicillium bovifimosum</name>
    <dbReference type="NCBI Taxonomy" id="126998"/>
    <lineage>
        <taxon>Eukaryota</taxon>
        <taxon>Fungi</taxon>
        <taxon>Dikarya</taxon>
        <taxon>Ascomycota</taxon>
        <taxon>Pezizomycotina</taxon>
        <taxon>Eurotiomycetes</taxon>
        <taxon>Eurotiomycetidae</taxon>
        <taxon>Eurotiales</taxon>
        <taxon>Aspergillaceae</taxon>
        <taxon>Penicillium</taxon>
    </lineage>
</organism>
<dbReference type="EMBL" id="JAPQKL010000002">
    <property type="protein sequence ID" value="KAJ5142861.1"/>
    <property type="molecule type" value="Genomic_DNA"/>
</dbReference>
<accession>A0A9W9L8K3</accession>
<comment type="caution">
    <text evidence="2">The sequence shown here is derived from an EMBL/GenBank/DDBJ whole genome shotgun (WGS) entry which is preliminary data.</text>
</comment>
<gene>
    <name evidence="2" type="ORF">N7515_001648</name>
</gene>
<dbReference type="RefSeq" id="XP_056524505.1">
    <property type="nucleotide sequence ID" value="XM_056662392.1"/>
</dbReference>
<evidence type="ECO:0000313" key="2">
    <source>
        <dbReference type="EMBL" id="KAJ5142861.1"/>
    </source>
</evidence>
<dbReference type="OrthoDB" id="4369132at2759"/>
<protein>
    <submittedName>
        <fullName evidence="2">Uncharacterized protein</fullName>
    </submittedName>
</protein>